<dbReference type="EMBL" id="ML977609">
    <property type="protein sequence ID" value="KAF1997810.1"/>
    <property type="molecule type" value="Genomic_DNA"/>
</dbReference>
<dbReference type="Pfam" id="PF20263">
    <property type="entry name" value="LYRM2-like"/>
    <property type="match status" value="1"/>
</dbReference>
<proteinExistence type="predicted"/>
<organism evidence="2 3">
    <name type="scientific">Amniculicola lignicola CBS 123094</name>
    <dbReference type="NCBI Taxonomy" id="1392246"/>
    <lineage>
        <taxon>Eukaryota</taxon>
        <taxon>Fungi</taxon>
        <taxon>Dikarya</taxon>
        <taxon>Ascomycota</taxon>
        <taxon>Pezizomycotina</taxon>
        <taxon>Dothideomycetes</taxon>
        <taxon>Pleosporomycetidae</taxon>
        <taxon>Pleosporales</taxon>
        <taxon>Amniculicolaceae</taxon>
        <taxon>Amniculicola</taxon>
    </lineage>
</organism>
<dbReference type="OrthoDB" id="5521299at2759"/>
<dbReference type="InterPro" id="IPR046896">
    <property type="entry name" value="Cup1-like_N"/>
</dbReference>
<keyword evidence="3" id="KW-1185">Reference proteome</keyword>
<protein>
    <recommendedName>
        <fullName evidence="1">LYR motif-containing protein Cup1-like N-terminal domain-containing protein</fullName>
    </recommendedName>
</protein>
<dbReference type="Proteomes" id="UP000799779">
    <property type="component" value="Unassembled WGS sequence"/>
</dbReference>
<gene>
    <name evidence="2" type="ORF">P154DRAFT_272260</name>
</gene>
<dbReference type="AlphaFoldDB" id="A0A6A5W784"/>
<evidence type="ECO:0000313" key="3">
    <source>
        <dbReference type="Proteomes" id="UP000799779"/>
    </source>
</evidence>
<accession>A0A6A5W784</accession>
<sequence>MLFSLRYSASQLKTIHLLRACLRETTYLPDAAARQYFRRYVLHRFKAYQPARNGTASIDTAAVERYKHRSFKRRKESVIRERTRATQQKAQKGLNYLRRANQGANSCLQKVLLFTYGRMGRRRYTLLSGLLEPEPVSPGPEGLIEPAAAPPLQQLYHSNARFLSFFTAPRSHGQDMVKMEISPEYPRLRTVLKTQVAAGVSIGRAIKSDQLTTPVNNIWDRPMPIKRARNNVRRWYAMAMDKLLPPLPEKEFDRLRGLATGEIKWRDGVKPRNPAVELNTVLVTSEDRTHALIEDALFLPKPSLADRPAGRGKSRPSTINRRFMKRMYMSIYILSCKLVWSEERSRWNAEWGSRKHAGPLQPYTSPVDASLFSGVDHRGKVPQGRVSP</sequence>
<evidence type="ECO:0000259" key="1">
    <source>
        <dbReference type="Pfam" id="PF20263"/>
    </source>
</evidence>
<name>A0A6A5W784_9PLEO</name>
<reference evidence="2" key="1">
    <citation type="journal article" date="2020" name="Stud. Mycol.">
        <title>101 Dothideomycetes genomes: a test case for predicting lifestyles and emergence of pathogens.</title>
        <authorList>
            <person name="Haridas S."/>
            <person name="Albert R."/>
            <person name="Binder M."/>
            <person name="Bloem J."/>
            <person name="Labutti K."/>
            <person name="Salamov A."/>
            <person name="Andreopoulos B."/>
            <person name="Baker S."/>
            <person name="Barry K."/>
            <person name="Bills G."/>
            <person name="Bluhm B."/>
            <person name="Cannon C."/>
            <person name="Castanera R."/>
            <person name="Culley D."/>
            <person name="Daum C."/>
            <person name="Ezra D."/>
            <person name="Gonzalez J."/>
            <person name="Henrissat B."/>
            <person name="Kuo A."/>
            <person name="Liang C."/>
            <person name="Lipzen A."/>
            <person name="Lutzoni F."/>
            <person name="Magnuson J."/>
            <person name="Mondo S."/>
            <person name="Nolan M."/>
            <person name="Ohm R."/>
            <person name="Pangilinan J."/>
            <person name="Park H.-J."/>
            <person name="Ramirez L."/>
            <person name="Alfaro M."/>
            <person name="Sun H."/>
            <person name="Tritt A."/>
            <person name="Yoshinaga Y."/>
            <person name="Zwiers L.-H."/>
            <person name="Turgeon B."/>
            <person name="Goodwin S."/>
            <person name="Spatafora J."/>
            <person name="Crous P."/>
            <person name="Grigoriev I."/>
        </authorList>
    </citation>
    <scope>NUCLEOTIDE SEQUENCE</scope>
    <source>
        <strain evidence="2">CBS 123094</strain>
    </source>
</reference>
<evidence type="ECO:0000313" key="2">
    <source>
        <dbReference type="EMBL" id="KAF1997810.1"/>
    </source>
</evidence>
<dbReference type="CDD" id="cd20273">
    <property type="entry name" value="Complex1_LYR_unchar"/>
    <property type="match status" value="1"/>
</dbReference>
<feature type="domain" description="LYR motif-containing protein Cup1-like N-terminal" evidence="1">
    <location>
        <begin position="17"/>
        <end position="127"/>
    </location>
</feature>